<evidence type="ECO:0000256" key="5">
    <source>
        <dbReference type="ARBA" id="ARBA00022692"/>
    </source>
</evidence>
<reference evidence="9 10" key="1">
    <citation type="journal article" date="2006" name="Proc. Natl. Acad. Sci. U.S.A.">
        <title>Burkholderia xenovorans LB400 harbors a multi-replicon, 9.73-Mbp genome shaped for versatility.</title>
        <authorList>
            <person name="Chain P.S."/>
            <person name="Denef V.J."/>
            <person name="Konstantinidis K.T."/>
            <person name="Vergez L.M."/>
            <person name="Agullo L."/>
            <person name="Reyes V.L."/>
            <person name="Hauser L."/>
            <person name="Cordova M."/>
            <person name="Gomez L."/>
            <person name="Gonzalez M."/>
            <person name="Land M."/>
            <person name="Lao V."/>
            <person name="Larimer F."/>
            <person name="LiPuma J.J."/>
            <person name="Mahenthiralingam E."/>
            <person name="Malfatti S.A."/>
            <person name="Marx C.J."/>
            <person name="Parnell J.J."/>
            <person name="Ramette A."/>
            <person name="Richardson P."/>
            <person name="Seeger M."/>
            <person name="Smith D."/>
            <person name="Spilker T."/>
            <person name="Sul W.J."/>
            <person name="Tsoi T.V."/>
            <person name="Ulrich L.E."/>
            <person name="Zhulin I.B."/>
            <person name="Tiedje J.M."/>
        </authorList>
    </citation>
    <scope>NUCLEOTIDE SEQUENCE [LARGE SCALE GENOMIC DNA]</scope>
    <source>
        <strain evidence="9 10">LB400</strain>
    </source>
</reference>
<dbReference type="GO" id="GO:0009279">
    <property type="term" value="C:cell outer membrane"/>
    <property type="evidence" value="ECO:0007669"/>
    <property type="project" value="UniProtKB-SubCell"/>
</dbReference>
<evidence type="ECO:0000256" key="6">
    <source>
        <dbReference type="ARBA" id="ARBA00023136"/>
    </source>
</evidence>
<dbReference type="InterPro" id="IPR010130">
    <property type="entry name" value="T1SS_OMP_TolC"/>
</dbReference>
<keyword evidence="3" id="KW-0813">Transport</keyword>
<proteinExistence type="inferred from homology"/>
<dbReference type="PANTHER" id="PTHR30026:SF20">
    <property type="entry name" value="OUTER MEMBRANE PROTEIN TOLC"/>
    <property type="match status" value="1"/>
</dbReference>
<dbReference type="AlphaFoldDB" id="Q13FX9"/>
<keyword evidence="8" id="KW-0732">Signal</keyword>
<keyword evidence="4" id="KW-1134">Transmembrane beta strand</keyword>
<feature type="chain" id="PRO_5004181964" evidence="8">
    <location>
        <begin position="19"/>
        <end position="442"/>
    </location>
</feature>
<dbReference type="PATRIC" id="fig|266265.5.peg.8899"/>
<protein>
    <submittedName>
        <fullName evidence="9">ABC antibiotic efflux pump, outer membrane protein, TolC family</fullName>
    </submittedName>
</protein>
<dbReference type="KEGG" id="bxe:Bxe_C1145"/>
<evidence type="ECO:0000256" key="3">
    <source>
        <dbReference type="ARBA" id="ARBA00022448"/>
    </source>
</evidence>
<feature type="signal peptide" evidence="8">
    <location>
        <begin position="1"/>
        <end position="18"/>
    </location>
</feature>
<sequence length="442" mass="47360">MKIATPFLLCSLVFPVLAHGSVDLVDAVDAAFGYDSGISSARNVQSAGHEKRWQGIAALLPNAQFEAHGSKQDQPGAAYAAGVRKHGYSFSVVQPIFDGSRIAEFKRGKVLSEQADIDFAKARQKLIYDVSNAYFGVLFQREVLQAAKAAKTTFGEQLKQATMALSIGEGARTDVDEAQANYDQASAREISAQNNLDSAGTAFGRLTGLGSEDLTPFNWSCMPAGVPVDAATAEDRAADNLDVVSAELQVEQSKVDKLSAASSNLPVVSFQASYGSSWSHNNRPETLGDILLGTNSKSKSTMVGIGVTIPLFSGGAQLSSVREASHHYRAALDAREDALREARQRARVSYLGIINGLALVRAQEKVLSSADSKVKSTRLGRDVGLRNSIDVLNADQQYFEAVRDLADARYKYLKSHLDFDVALGALDKANVDALACRPPIAE</sequence>
<dbReference type="GO" id="GO:1990281">
    <property type="term" value="C:efflux pump complex"/>
    <property type="evidence" value="ECO:0007669"/>
    <property type="project" value="TreeGrafter"/>
</dbReference>
<dbReference type="STRING" id="266265.Bxe_C1145"/>
<name>Q13FX9_PARXL</name>
<evidence type="ECO:0000256" key="7">
    <source>
        <dbReference type="ARBA" id="ARBA00023237"/>
    </source>
</evidence>
<dbReference type="NCBIfam" id="TIGR01844">
    <property type="entry name" value="type_I_sec_TolC"/>
    <property type="match status" value="1"/>
</dbReference>
<gene>
    <name evidence="9" type="ORF">Bxe_C1145</name>
</gene>
<evidence type="ECO:0000256" key="2">
    <source>
        <dbReference type="ARBA" id="ARBA00007613"/>
    </source>
</evidence>
<evidence type="ECO:0000256" key="8">
    <source>
        <dbReference type="SAM" id="SignalP"/>
    </source>
</evidence>
<keyword evidence="6" id="KW-0472">Membrane</keyword>
<dbReference type="SUPFAM" id="SSF56954">
    <property type="entry name" value="Outer membrane efflux proteins (OEP)"/>
    <property type="match status" value="1"/>
</dbReference>
<dbReference type="RefSeq" id="WP_011494257.1">
    <property type="nucleotide sequence ID" value="NC_007953.1"/>
</dbReference>
<keyword evidence="7" id="KW-0998">Cell outer membrane</keyword>
<dbReference type="GO" id="GO:0015288">
    <property type="term" value="F:porin activity"/>
    <property type="evidence" value="ECO:0007669"/>
    <property type="project" value="TreeGrafter"/>
</dbReference>
<keyword evidence="5" id="KW-0812">Transmembrane</keyword>
<organism evidence="9 10">
    <name type="scientific">Paraburkholderia xenovorans (strain LB400)</name>
    <dbReference type="NCBI Taxonomy" id="266265"/>
    <lineage>
        <taxon>Bacteria</taxon>
        <taxon>Pseudomonadati</taxon>
        <taxon>Pseudomonadota</taxon>
        <taxon>Betaproteobacteria</taxon>
        <taxon>Burkholderiales</taxon>
        <taxon>Burkholderiaceae</taxon>
        <taxon>Paraburkholderia</taxon>
    </lineage>
</organism>
<evidence type="ECO:0000256" key="1">
    <source>
        <dbReference type="ARBA" id="ARBA00004442"/>
    </source>
</evidence>
<dbReference type="Gene3D" id="1.20.1600.10">
    <property type="entry name" value="Outer membrane efflux proteins (OEP)"/>
    <property type="match status" value="1"/>
</dbReference>
<keyword evidence="10" id="KW-1185">Reference proteome</keyword>
<dbReference type="Pfam" id="PF02321">
    <property type="entry name" value="OEP"/>
    <property type="match status" value="2"/>
</dbReference>
<dbReference type="eggNOG" id="COG1538">
    <property type="taxonomic scope" value="Bacteria"/>
</dbReference>
<comment type="subcellular location">
    <subcellularLocation>
        <location evidence="1">Cell outer membrane</location>
    </subcellularLocation>
</comment>
<dbReference type="PANTHER" id="PTHR30026">
    <property type="entry name" value="OUTER MEMBRANE PROTEIN TOLC"/>
    <property type="match status" value="1"/>
</dbReference>
<accession>Q13FX9</accession>
<comment type="similarity">
    <text evidence="2">Belongs to the outer membrane factor (OMF) (TC 1.B.17) family.</text>
</comment>
<dbReference type="GO" id="GO:0015562">
    <property type="term" value="F:efflux transmembrane transporter activity"/>
    <property type="evidence" value="ECO:0007669"/>
    <property type="project" value="InterPro"/>
</dbReference>
<dbReference type="Proteomes" id="UP000001817">
    <property type="component" value="Chromosome 3"/>
</dbReference>
<evidence type="ECO:0000313" key="10">
    <source>
        <dbReference type="Proteomes" id="UP000001817"/>
    </source>
</evidence>
<evidence type="ECO:0000313" key="9">
    <source>
        <dbReference type="EMBL" id="ABE37010.1"/>
    </source>
</evidence>
<dbReference type="InterPro" id="IPR003423">
    <property type="entry name" value="OMP_efflux"/>
</dbReference>
<dbReference type="EMBL" id="CP000272">
    <property type="protein sequence ID" value="ABE37010.1"/>
    <property type="molecule type" value="Genomic_DNA"/>
</dbReference>
<dbReference type="InterPro" id="IPR051906">
    <property type="entry name" value="TolC-like"/>
</dbReference>
<dbReference type="OrthoDB" id="9813458at2"/>
<evidence type="ECO:0000256" key="4">
    <source>
        <dbReference type="ARBA" id="ARBA00022452"/>
    </source>
</evidence>
<dbReference type="KEGG" id="bxb:DR64_8655"/>